<evidence type="ECO:0000256" key="1">
    <source>
        <dbReference type="ARBA" id="ARBA00023002"/>
    </source>
</evidence>
<evidence type="ECO:0000313" key="4">
    <source>
        <dbReference type="Proteomes" id="UP000677228"/>
    </source>
</evidence>
<sequence>MINGVVGGLAHPLIHIGYAFELDSRIVAGEALTLSAVSYNYFHEVIDKLTPPKSGSKSALTIFQDLRSDDRLPLLDAPGVSNLEPSVKKSTDLVLSHYDQWLMNMNNLEATIEELFDLTVYLYGATHKPDQIDFDFFLLHLLTAMHAIRMIYPHLNDRHLAEHILLQFFYFASILYIAQLRPQINKTLIHDYKLDDSKHNWDYVIERTVNTNLAAHCHLVKVVRALRDAEAVYGVKDGLYLKTAVKTIDNVNTDNMWVGGPTNPRQLNVLKRE</sequence>
<proteinExistence type="predicted"/>
<dbReference type="AlphaFoldDB" id="A0A8S2F8D9"/>
<reference evidence="2" key="1">
    <citation type="submission" date="2021-02" db="EMBL/GenBank/DDBJ databases">
        <authorList>
            <person name="Nowell W R."/>
        </authorList>
    </citation>
    <scope>NUCLEOTIDE SEQUENCE</scope>
</reference>
<dbReference type="EMBL" id="CAJOBA010045458">
    <property type="protein sequence ID" value="CAF4177122.1"/>
    <property type="molecule type" value="Genomic_DNA"/>
</dbReference>
<name>A0A8S2F8D9_9BILA</name>
<evidence type="ECO:0000313" key="3">
    <source>
        <dbReference type="EMBL" id="CAF4177122.1"/>
    </source>
</evidence>
<comment type="caution">
    <text evidence="2">The sequence shown here is derived from an EMBL/GenBank/DDBJ whole genome shotgun (WGS) entry which is preliminary data.</text>
</comment>
<dbReference type="Proteomes" id="UP000682733">
    <property type="component" value="Unassembled WGS sequence"/>
</dbReference>
<protein>
    <submittedName>
        <fullName evidence="2">Uncharacterized protein</fullName>
    </submittedName>
</protein>
<dbReference type="Pfam" id="PF14027">
    <property type="entry name" value="Questin_oxidase"/>
    <property type="match status" value="1"/>
</dbReference>
<accession>A0A8S2F8D9</accession>
<gene>
    <name evidence="2" type="ORF">OVA965_LOCUS31532</name>
    <name evidence="3" type="ORF">TMI583_LOCUS32361</name>
</gene>
<dbReference type="InterPro" id="IPR025337">
    <property type="entry name" value="Questin_oxidase-like"/>
</dbReference>
<evidence type="ECO:0000313" key="2">
    <source>
        <dbReference type="EMBL" id="CAF1367874.1"/>
    </source>
</evidence>
<keyword evidence="1" id="KW-0560">Oxidoreductase</keyword>
<dbReference type="GO" id="GO:0016491">
    <property type="term" value="F:oxidoreductase activity"/>
    <property type="evidence" value="ECO:0007669"/>
    <property type="project" value="UniProtKB-KW"/>
</dbReference>
<dbReference type="Proteomes" id="UP000677228">
    <property type="component" value="Unassembled WGS sequence"/>
</dbReference>
<dbReference type="EMBL" id="CAJNOK010023799">
    <property type="protein sequence ID" value="CAF1367874.1"/>
    <property type="molecule type" value="Genomic_DNA"/>
</dbReference>
<organism evidence="2 4">
    <name type="scientific">Didymodactylos carnosus</name>
    <dbReference type="NCBI Taxonomy" id="1234261"/>
    <lineage>
        <taxon>Eukaryota</taxon>
        <taxon>Metazoa</taxon>
        <taxon>Spiralia</taxon>
        <taxon>Gnathifera</taxon>
        <taxon>Rotifera</taxon>
        <taxon>Eurotatoria</taxon>
        <taxon>Bdelloidea</taxon>
        <taxon>Philodinida</taxon>
        <taxon>Philodinidae</taxon>
        <taxon>Didymodactylos</taxon>
    </lineage>
</organism>
<dbReference type="PANTHER" id="PTHR35870:SF6">
    <property type="entry name" value="MGS207 PROTEIN"/>
    <property type="match status" value="1"/>
</dbReference>
<dbReference type="PANTHER" id="PTHR35870">
    <property type="entry name" value="PROTEIN, PUTATIVE (AFU_ORTHOLOGUE AFUA_5G03330)-RELATED"/>
    <property type="match status" value="1"/>
</dbReference>